<sequence>MPPNHPRGLPRNGKEDTMDSKEIVRRLVIGSDAVDRMRREINSVVGTVLGLVQKAHEVHTWMGEFSLREDLRERFFSPEFPGVEWRLTAYSSLRSFEVTCWLNVGFGVAEVYAENSKTHRNVTISHRDAQRVHESLSLFVDGMRKMFPVLEDYYWQSFLDAAYYAEKNGW</sequence>
<organism evidence="1 2">
    <name type="scientific">Candidatus Yanofskybacteria bacterium RIFCSPHIGHO2_02_FULL_43_22</name>
    <dbReference type="NCBI Taxonomy" id="1802681"/>
    <lineage>
        <taxon>Bacteria</taxon>
        <taxon>Candidatus Yanofskyibacteriota</taxon>
    </lineage>
</organism>
<name>A0A1F8FN96_9BACT</name>
<reference evidence="1 2" key="1">
    <citation type="journal article" date="2016" name="Nat. Commun.">
        <title>Thousands of microbial genomes shed light on interconnected biogeochemical processes in an aquifer system.</title>
        <authorList>
            <person name="Anantharaman K."/>
            <person name="Brown C.T."/>
            <person name="Hug L.A."/>
            <person name="Sharon I."/>
            <person name="Castelle C.J."/>
            <person name="Probst A.J."/>
            <person name="Thomas B.C."/>
            <person name="Singh A."/>
            <person name="Wilkins M.J."/>
            <person name="Karaoz U."/>
            <person name="Brodie E.L."/>
            <person name="Williams K.H."/>
            <person name="Hubbard S.S."/>
            <person name="Banfield J.F."/>
        </authorList>
    </citation>
    <scope>NUCLEOTIDE SEQUENCE [LARGE SCALE GENOMIC DNA]</scope>
</reference>
<proteinExistence type="predicted"/>
<dbReference type="EMBL" id="MGJV01000025">
    <property type="protein sequence ID" value="OGN14575.1"/>
    <property type="molecule type" value="Genomic_DNA"/>
</dbReference>
<dbReference type="Proteomes" id="UP000176581">
    <property type="component" value="Unassembled WGS sequence"/>
</dbReference>
<evidence type="ECO:0000313" key="2">
    <source>
        <dbReference type="Proteomes" id="UP000176581"/>
    </source>
</evidence>
<gene>
    <name evidence="1" type="ORF">A3J47_00350</name>
</gene>
<comment type="caution">
    <text evidence="1">The sequence shown here is derived from an EMBL/GenBank/DDBJ whole genome shotgun (WGS) entry which is preliminary data.</text>
</comment>
<protein>
    <submittedName>
        <fullName evidence="1">Uncharacterized protein</fullName>
    </submittedName>
</protein>
<accession>A0A1F8FN96</accession>
<dbReference type="AlphaFoldDB" id="A0A1F8FN96"/>
<evidence type="ECO:0000313" key="1">
    <source>
        <dbReference type="EMBL" id="OGN14575.1"/>
    </source>
</evidence>